<dbReference type="Proteomes" id="UP000799324">
    <property type="component" value="Unassembled WGS sequence"/>
</dbReference>
<evidence type="ECO:0000313" key="5">
    <source>
        <dbReference type="Proteomes" id="UP000799324"/>
    </source>
</evidence>
<feature type="transmembrane region" description="Helical" evidence="2">
    <location>
        <begin position="167"/>
        <end position="186"/>
    </location>
</feature>
<keyword evidence="2" id="KW-0472">Membrane</keyword>
<keyword evidence="5" id="KW-1185">Reference proteome</keyword>
<accession>A0A6A6ST91</accession>
<protein>
    <submittedName>
        <fullName evidence="4">Uncharacterized protein</fullName>
    </submittedName>
</protein>
<keyword evidence="2" id="KW-1133">Transmembrane helix</keyword>
<evidence type="ECO:0000256" key="1">
    <source>
        <dbReference type="SAM" id="MobiDB-lite"/>
    </source>
</evidence>
<gene>
    <name evidence="4" type="ORF">K491DRAFT_720253</name>
</gene>
<sequence length="391" mass="43600">MQARRASDRLLLFYLSILCIFICPSHALHRTIGPAGSPQFRNATQNCPVDDPKYFKINACSKLITCVYENLSEAMKASLGSGTSIAALLPTILALIGSAPLELVQLAITSPHRALATCCFTIGLPSGLFRQLRPYSTQLSQSNPRAPRVREWTIPLPTVSERVWKNLFVKIGIDLVVIGLAIVMLWRNWVVNSFTMIPWRCEYSYLLFAWPIACMLWLLIAIGLLHTMKESLEVYDYFGKKLDYGIIDLITLPYNFERDTPHRPSRASASPVPPPLPTVEPTKTPATNTTSDIPLSAVHTPSIAPLAPSRSDTMESYRGEYIRVCITMPTNFGVRSWRIYEAAIESIAVGIYLYATFVLTSTMFLNADHAIVFATVMTVCLSSIRVLTMLF</sequence>
<keyword evidence="2" id="KW-0812">Transmembrane</keyword>
<feature type="transmembrane region" description="Helical" evidence="2">
    <location>
        <begin position="206"/>
        <end position="225"/>
    </location>
</feature>
<evidence type="ECO:0000256" key="3">
    <source>
        <dbReference type="SAM" id="SignalP"/>
    </source>
</evidence>
<evidence type="ECO:0000313" key="4">
    <source>
        <dbReference type="EMBL" id="KAF2650985.1"/>
    </source>
</evidence>
<feature type="transmembrane region" description="Helical" evidence="2">
    <location>
        <begin position="85"/>
        <end position="104"/>
    </location>
</feature>
<organism evidence="4 5">
    <name type="scientific">Lophiostoma macrostomum CBS 122681</name>
    <dbReference type="NCBI Taxonomy" id="1314788"/>
    <lineage>
        <taxon>Eukaryota</taxon>
        <taxon>Fungi</taxon>
        <taxon>Dikarya</taxon>
        <taxon>Ascomycota</taxon>
        <taxon>Pezizomycotina</taxon>
        <taxon>Dothideomycetes</taxon>
        <taxon>Pleosporomycetidae</taxon>
        <taxon>Pleosporales</taxon>
        <taxon>Lophiostomataceae</taxon>
        <taxon>Lophiostoma</taxon>
    </lineage>
</organism>
<dbReference type="AlphaFoldDB" id="A0A6A6ST91"/>
<feature type="transmembrane region" description="Helical" evidence="2">
    <location>
        <begin position="370"/>
        <end position="390"/>
    </location>
</feature>
<evidence type="ECO:0000256" key="2">
    <source>
        <dbReference type="SAM" id="Phobius"/>
    </source>
</evidence>
<keyword evidence="3" id="KW-0732">Signal</keyword>
<feature type="signal peptide" evidence="3">
    <location>
        <begin position="1"/>
        <end position="27"/>
    </location>
</feature>
<name>A0A6A6ST91_9PLEO</name>
<feature type="region of interest" description="Disordered" evidence="1">
    <location>
        <begin position="261"/>
        <end position="291"/>
    </location>
</feature>
<reference evidence="4" key="1">
    <citation type="journal article" date="2020" name="Stud. Mycol.">
        <title>101 Dothideomycetes genomes: a test case for predicting lifestyles and emergence of pathogens.</title>
        <authorList>
            <person name="Haridas S."/>
            <person name="Albert R."/>
            <person name="Binder M."/>
            <person name="Bloem J."/>
            <person name="Labutti K."/>
            <person name="Salamov A."/>
            <person name="Andreopoulos B."/>
            <person name="Baker S."/>
            <person name="Barry K."/>
            <person name="Bills G."/>
            <person name="Bluhm B."/>
            <person name="Cannon C."/>
            <person name="Castanera R."/>
            <person name="Culley D."/>
            <person name="Daum C."/>
            <person name="Ezra D."/>
            <person name="Gonzalez J."/>
            <person name="Henrissat B."/>
            <person name="Kuo A."/>
            <person name="Liang C."/>
            <person name="Lipzen A."/>
            <person name="Lutzoni F."/>
            <person name="Magnuson J."/>
            <person name="Mondo S."/>
            <person name="Nolan M."/>
            <person name="Ohm R."/>
            <person name="Pangilinan J."/>
            <person name="Park H.-J."/>
            <person name="Ramirez L."/>
            <person name="Alfaro M."/>
            <person name="Sun H."/>
            <person name="Tritt A."/>
            <person name="Yoshinaga Y."/>
            <person name="Zwiers L.-H."/>
            <person name="Turgeon B."/>
            <person name="Goodwin S."/>
            <person name="Spatafora J."/>
            <person name="Crous P."/>
            <person name="Grigoriev I."/>
        </authorList>
    </citation>
    <scope>NUCLEOTIDE SEQUENCE</scope>
    <source>
        <strain evidence="4">CBS 122681</strain>
    </source>
</reference>
<proteinExistence type="predicted"/>
<feature type="transmembrane region" description="Helical" evidence="2">
    <location>
        <begin position="342"/>
        <end position="364"/>
    </location>
</feature>
<dbReference type="OrthoDB" id="5409995at2759"/>
<feature type="chain" id="PRO_5025683117" evidence="3">
    <location>
        <begin position="28"/>
        <end position="391"/>
    </location>
</feature>
<dbReference type="EMBL" id="MU004438">
    <property type="protein sequence ID" value="KAF2650985.1"/>
    <property type="molecule type" value="Genomic_DNA"/>
</dbReference>